<organism evidence="2 3">
    <name type="scientific">Candidatus Roizmanbacteria bacterium RIFCSPLOWO2_01_FULL_37_12</name>
    <dbReference type="NCBI Taxonomy" id="1802056"/>
    <lineage>
        <taxon>Bacteria</taxon>
        <taxon>Candidatus Roizmaniibacteriota</taxon>
    </lineage>
</organism>
<name>A0A1F7IFX3_9BACT</name>
<comment type="caution">
    <text evidence="2">The sequence shown here is derived from an EMBL/GenBank/DDBJ whole genome shotgun (WGS) entry which is preliminary data.</text>
</comment>
<gene>
    <name evidence="2" type="ORF">A2954_04530</name>
</gene>
<evidence type="ECO:0000313" key="2">
    <source>
        <dbReference type="EMBL" id="OGK42247.1"/>
    </source>
</evidence>
<feature type="coiled-coil region" evidence="1">
    <location>
        <begin position="68"/>
        <end position="138"/>
    </location>
</feature>
<reference evidence="2 3" key="1">
    <citation type="journal article" date="2016" name="Nat. Commun.">
        <title>Thousands of microbial genomes shed light on interconnected biogeochemical processes in an aquifer system.</title>
        <authorList>
            <person name="Anantharaman K."/>
            <person name="Brown C.T."/>
            <person name="Hug L.A."/>
            <person name="Sharon I."/>
            <person name="Castelle C.J."/>
            <person name="Probst A.J."/>
            <person name="Thomas B.C."/>
            <person name="Singh A."/>
            <person name="Wilkins M.J."/>
            <person name="Karaoz U."/>
            <person name="Brodie E.L."/>
            <person name="Williams K.H."/>
            <person name="Hubbard S.S."/>
            <person name="Banfield J.F."/>
        </authorList>
    </citation>
    <scope>NUCLEOTIDE SEQUENCE [LARGE SCALE GENOMIC DNA]</scope>
</reference>
<dbReference type="Proteomes" id="UP000177698">
    <property type="component" value="Unassembled WGS sequence"/>
</dbReference>
<evidence type="ECO:0000256" key="1">
    <source>
        <dbReference type="SAM" id="Coils"/>
    </source>
</evidence>
<keyword evidence="1" id="KW-0175">Coiled coil</keyword>
<dbReference type="EMBL" id="MGAG01000003">
    <property type="protein sequence ID" value="OGK42247.1"/>
    <property type="molecule type" value="Genomic_DNA"/>
</dbReference>
<accession>A0A1F7IFX3</accession>
<evidence type="ECO:0000313" key="3">
    <source>
        <dbReference type="Proteomes" id="UP000177698"/>
    </source>
</evidence>
<proteinExistence type="predicted"/>
<protein>
    <submittedName>
        <fullName evidence="2">Uncharacterized protein</fullName>
    </submittedName>
</protein>
<dbReference type="AlphaFoldDB" id="A0A1F7IFX3"/>
<sequence>MITNKDIEKMKKVFATKDDLKNFATKNDIKGINQEMNRFATKEDIKKELQKYATKEDIKKELQKYATKENFKDLNKDLIRKIDQVRKDLNEKSDKIILTLAEDIGDVIGEVREIKDELKGTRVALGDQENRLQKVERKVFPQT</sequence>